<reference evidence="4" key="1">
    <citation type="journal article" date="2019" name="Int. J. Syst. Evol. Microbiol.">
        <title>The Global Catalogue of Microorganisms (GCM) 10K type strain sequencing project: providing services to taxonomists for standard genome sequencing and annotation.</title>
        <authorList>
            <consortium name="The Broad Institute Genomics Platform"/>
            <consortium name="The Broad Institute Genome Sequencing Center for Infectious Disease"/>
            <person name="Wu L."/>
            <person name="Ma J."/>
        </authorList>
    </citation>
    <scope>NUCLEOTIDE SEQUENCE [LARGE SCALE GENOMIC DNA]</scope>
    <source>
        <strain evidence="4">IBRC-M 10987</strain>
    </source>
</reference>
<evidence type="ECO:0000313" key="3">
    <source>
        <dbReference type="EMBL" id="MFC4104084.1"/>
    </source>
</evidence>
<evidence type="ECO:0000313" key="4">
    <source>
        <dbReference type="Proteomes" id="UP001595715"/>
    </source>
</evidence>
<evidence type="ECO:0000256" key="1">
    <source>
        <dbReference type="SAM" id="MobiDB-lite"/>
    </source>
</evidence>
<protein>
    <submittedName>
        <fullName evidence="3">Glycosyltransferase family 4 protein</fullName>
    </submittedName>
</protein>
<evidence type="ECO:0000259" key="2">
    <source>
        <dbReference type="Pfam" id="PF13579"/>
    </source>
</evidence>
<dbReference type="InterPro" id="IPR028098">
    <property type="entry name" value="Glyco_trans_4-like_N"/>
</dbReference>
<accession>A0ABV8KDP2</accession>
<dbReference type="Proteomes" id="UP001595715">
    <property type="component" value="Unassembled WGS sequence"/>
</dbReference>
<dbReference type="Gene3D" id="3.40.50.2000">
    <property type="entry name" value="Glycogen Phosphorylase B"/>
    <property type="match status" value="2"/>
</dbReference>
<dbReference type="PANTHER" id="PTHR12526:SF638">
    <property type="entry name" value="SPORE COAT PROTEIN SA"/>
    <property type="match status" value="1"/>
</dbReference>
<dbReference type="CDD" id="cd03823">
    <property type="entry name" value="GT4_ExpE7-like"/>
    <property type="match status" value="1"/>
</dbReference>
<sequence>MARTFNRKPAAKRIAAAAKRLRVKPGRSRFGPKRSVSKRTKRGAGSLKHSHKKRRPARFAVSALPVPALNLPDVPRYAPAPPGERQLSGAKLSILYLVHGFFPESYTGTEKFVLNMAKAMQQRGHRVKVATYSGLVPEEAPLTFGDVLGSEYEFEGIPVLAYRHRRHDPAQAAGFGDHSLLALAESILIREQPNLLHVGHAMRGMEFVQAARNLGIPYVMTLTDFWFACPRSNLLQVDKQLCAGPEGGTACMTRCQIPYAADRLQTQMPLLLGASRILSPSVFLASFVKQALPDLPIEVLPHGIRHETVVPNAKSYGKGSPITLIYGGSLNEHKGVHVLIAALSKVASRRLRLHIYGSGEPAYEAALRRAAARDARISFRGPYAEGDIPRLYQEADMAVVPSVWYENYPLALHEALAAHVPVLASNIGGMAEKIVDGLNGYTFRAGDARHLAERISMVARDPALLNGLKDNIRAMPLSDVGVEAEAYESIYYAHARP</sequence>
<feature type="domain" description="Glycosyltransferase subfamily 4-like N-terminal" evidence="2">
    <location>
        <begin position="107"/>
        <end position="228"/>
    </location>
</feature>
<dbReference type="SUPFAM" id="SSF53756">
    <property type="entry name" value="UDP-Glycosyltransferase/glycogen phosphorylase"/>
    <property type="match status" value="1"/>
</dbReference>
<organism evidence="3 4">
    <name type="scientific">Paenibacillus xanthanilyticus</name>
    <dbReference type="NCBI Taxonomy" id="1783531"/>
    <lineage>
        <taxon>Bacteria</taxon>
        <taxon>Bacillati</taxon>
        <taxon>Bacillota</taxon>
        <taxon>Bacilli</taxon>
        <taxon>Bacillales</taxon>
        <taxon>Paenibacillaceae</taxon>
        <taxon>Paenibacillus</taxon>
    </lineage>
</organism>
<dbReference type="Pfam" id="PF13579">
    <property type="entry name" value="Glyco_trans_4_4"/>
    <property type="match status" value="1"/>
</dbReference>
<comment type="caution">
    <text evidence="3">The sequence shown here is derived from an EMBL/GenBank/DDBJ whole genome shotgun (WGS) entry which is preliminary data.</text>
</comment>
<feature type="region of interest" description="Disordered" evidence="1">
    <location>
        <begin position="1"/>
        <end position="56"/>
    </location>
</feature>
<proteinExistence type="predicted"/>
<dbReference type="PANTHER" id="PTHR12526">
    <property type="entry name" value="GLYCOSYLTRANSFERASE"/>
    <property type="match status" value="1"/>
</dbReference>
<dbReference type="Pfam" id="PF13692">
    <property type="entry name" value="Glyco_trans_1_4"/>
    <property type="match status" value="1"/>
</dbReference>
<dbReference type="EMBL" id="JBHSAM010000036">
    <property type="protein sequence ID" value="MFC4104084.1"/>
    <property type="molecule type" value="Genomic_DNA"/>
</dbReference>
<dbReference type="RefSeq" id="WP_377722624.1">
    <property type="nucleotide sequence ID" value="NZ_JBHSAM010000036.1"/>
</dbReference>
<keyword evidence="4" id="KW-1185">Reference proteome</keyword>
<feature type="compositionally biased region" description="Basic residues" evidence="1">
    <location>
        <begin position="19"/>
        <end position="56"/>
    </location>
</feature>
<feature type="compositionally biased region" description="Basic residues" evidence="1">
    <location>
        <begin position="1"/>
        <end position="11"/>
    </location>
</feature>
<name>A0ABV8KDP2_9BACL</name>
<gene>
    <name evidence="3" type="ORF">ACFOZ8_31140</name>
</gene>